<dbReference type="KEGG" id="paun:MJA45_00700"/>
<evidence type="ECO:0000256" key="1">
    <source>
        <dbReference type="SAM" id="Phobius"/>
    </source>
</evidence>
<dbReference type="InterPro" id="IPR024490">
    <property type="entry name" value="DUF2759"/>
</dbReference>
<dbReference type="Pfam" id="PF10958">
    <property type="entry name" value="DUF2759"/>
    <property type="match status" value="1"/>
</dbReference>
<keyword evidence="1" id="KW-1133">Transmembrane helix</keyword>
<protein>
    <submittedName>
        <fullName evidence="2">DUF2759 family protein</fullName>
    </submittedName>
</protein>
<organism evidence="2 3">
    <name type="scientific">Paenibacillus aurantius</name>
    <dbReference type="NCBI Taxonomy" id="2918900"/>
    <lineage>
        <taxon>Bacteria</taxon>
        <taxon>Bacillati</taxon>
        <taxon>Bacillota</taxon>
        <taxon>Bacilli</taxon>
        <taxon>Bacillales</taxon>
        <taxon>Paenibacillaceae</taxon>
        <taxon>Paenibacillus</taxon>
    </lineage>
</organism>
<dbReference type="RefSeq" id="WP_315605409.1">
    <property type="nucleotide sequence ID" value="NZ_CP130318.1"/>
</dbReference>
<proteinExistence type="predicted"/>
<dbReference type="EMBL" id="CP130318">
    <property type="protein sequence ID" value="WNQ11632.1"/>
    <property type="molecule type" value="Genomic_DNA"/>
</dbReference>
<keyword evidence="1" id="KW-0812">Transmembrane</keyword>
<reference evidence="2 3" key="1">
    <citation type="submission" date="2022-02" db="EMBL/GenBank/DDBJ databases">
        <title>Paenibacillus sp. MBLB1776 Whole Genome Shotgun Sequencing.</title>
        <authorList>
            <person name="Hwang C.Y."/>
            <person name="Cho E.-S."/>
            <person name="Seo M.-J."/>
        </authorList>
    </citation>
    <scope>NUCLEOTIDE SEQUENCE [LARGE SCALE GENOMIC DNA]</scope>
    <source>
        <strain evidence="2 3">MBLB1776</strain>
    </source>
</reference>
<evidence type="ECO:0000313" key="2">
    <source>
        <dbReference type="EMBL" id="WNQ11632.1"/>
    </source>
</evidence>
<accession>A0AA96LD94</accession>
<name>A0AA96LD94_9BACL</name>
<evidence type="ECO:0000313" key="3">
    <source>
        <dbReference type="Proteomes" id="UP001305702"/>
    </source>
</evidence>
<sequence length="74" mass="8412">MFYWAEDAPAAAAEAASTFDVFDLFIIVFTILIAWGVFRSLTARQKNKFAIGFGIVSLVVFLFMDLIMIQHWMS</sequence>
<dbReference type="Proteomes" id="UP001305702">
    <property type="component" value="Chromosome"/>
</dbReference>
<gene>
    <name evidence="2" type="ORF">MJA45_00700</name>
</gene>
<keyword evidence="1" id="KW-0472">Membrane</keyword>
<feature type="transmembrane region" description="Helical" evidence="1">
    <location>
        <begin position="21"/>
        <end position="38"/>
    </location>
</feature>
<keyword evidence="3" id="KW-1185">Reference proteome</keyword>
<dbReference type="AlphaFoldDB" id="A0AA96LD94"/>
<feature type="transmembrane region" description="Helical" evidence="1">
    <location>
        <begin position="50"/>
        <end position="73"/>
    </location>
</feature>